<accession>A0A6J7ECI7</accession>
<dbReference type="AlphaFoldDB" id="A0A6J7ECI7"/>
<evidence type="ECO:0000313" key="1">
    <source>
        <dbReference type="EMBL" id="CAB4878239.1"/>
    </source>
</evidence>
<dbReference type="EMBL" id="CAFBLK010000253">
    <property type="protein sequence ID" value="CAB4878239.1"/>
    <property type="molecule type" value="Genomic_DNA"/>
</dbReference>
<organism evidence="1">
    <name type="scientific">freshwater metagenome</name>
    <dbReference type="NCBI Taxonomy" id="449393"/>
    <lineage>
        <taxon>unclassified sequences</taxon>
        <taxon>metagenomes</taxon>
        <taxon>ecological metagenomes</taxon>
    </lineage>
</organism>
<protein>
    <submittedName>
        <fullName evidence="1">Unannotated protein</fullName>
    </submittedName>
</protein>
<name>A0A6J7ECI7_9ZZZZ</name>
<sequence length="51" mass="5434">MNLLEFQIGASAAWAGIKVAPIPINSASDAAATSLKRFNSRSIQKPYSDLL</sequence>
<proteinExistence type="predicted"/>
<reference evidence="1" key="1">
    <citation type="submission" date="2020-05" db="EMBL/GenBank/DDBJ databases">
        <authorList>
            <person name="Chiriac C."/>
            <person name="Salcher M."/>
            <person name="Ghai R."/>
            <person name="Kavagutti S V."/>
        </authorList>
    </citation>
    <scope>NUCLEOTIDE SEQUENCE</scope>
</reference>
<gene>
    <name evidence="1" type="ORF">UFOPK3317_01278</name>
</gene>